<name>A0A2T7CAT7_9POAL</name>
<gene>
    <name evidence="2" type="ORF">GQ55_9G424800</name>
</gene>
<evidence type="ECO:0000256" key="1">
    <source>
        <dbReference type="SAM" id="MobiDB-lite"/>
    </source>
</evidence>
<proteinExistence type="predicted"/>
<dbReference type="AlphaFoldDB" id="A0A2T7CAT7"/>
<dbReference type="Proteomes" id="UP000244336">
    <property type="component" value="Chromosome 9"/>
</dbReference>
<reference evidence="2 3" key="1">
    <citation type="submission" date="2018-04" db="EMBL/GenBank/DDBJ databases">
        <title>WGS assembly of Panicum hallii var. hallii HAL2.</title>
        <authorList>
            <person name="Lovell J."/>
            <person name="Jenkins J."/>
            <person name="Lowry D."/>
            <person name="Mamidi S."/>
            <person name="Sreedasyam A."/>
            <person name="Weng X."/>
            <person name="Barry K."/>
            <person name="Bonette J."/>
            <person name="Campitelli B."/>
            <person name="Daum C."/>
            <person name="Gordon S."/>
            <person name="Gould B."/>
            <person name="Lipzen A."/>
            <person name="MacQueen A."/>
            <person name="Palacio-Mejia J."/>
            <person name="Plott C."/>
            <person name="Shakirov E."/>
            <person name="Shu S."/>
            <person name="Yoshinaga Y."/>
            <person name="Zane M."/>
            <person name="Rokhsar D."/>
            <person name="Grimwood J."/>
            <person name="Schmutz J."/>
            <person name="Juenger T."/>
        </authorList>
    </citation>
    <scope>NUCLEOTIDE SEQUENCE [LARGE SCALE GENOMIC DNA]</scope>
    <source>
        <strain evidence="3">cv. HAL2</strain>
    </source>
</reference>
<evidence type="ECO:0000313" key="3">
    <source>
        <dbReference type="Proteomes" id="UP000244336"/>
    </source>
</evidence>
<evidence type="ECO:0000313" key="2">
    <source>
        <dbReference type="EMBL" id="PUZ40444.1"/>
    </source>
</evidence>
<protein>
    <submittedName>
        <fullName evidence="2">Uncharacterized protein</fullName>
    </submittedName>
</protein>
<dbReference type="EMBL" id="CM009757">
    <property type="protein sequence ID" value="PUZ40444.1"/>
    <property type="molecule type" value="Genomic_DNA"/>
</dbReference>
<sequence length="57" mass="6643">MRSTHHSTNSTEQCLVDLSLRRTWDARRCTAYHSLGGTEQRHRSMPRQQGPRVPTDH</sequence>
<organism evidence="2 3">
    <name type="scientific">Panicum hallii var. hallii</name>
    <dbReference type="NCBI Taxonomy" id="1504633"/>
    <lineage>
        <taxon>Eukaryota</taxon>
        <taxon>Viridiplantae</taxon>
        <taxon>Streptophyta</taxon>
        <taxon>Embryophyta</taxon>
        <taxon>Tracheophyta</taxon>
        <taxon>Spermatophyta</taxon>
        <taxon>Magnoliopsida</taxon>
        <taxon>Liliopsida</taxon>
        <taxon>Poales</taxon>
        <taxon>Poaceae</taxon>
        <taxon>PACMAD clade</taxon>
        <taxon>Panicoideae</taxon>
        <taxon>Panicodae</taxon>
        <taxon>Paniceae</taxon>
        <taxon>Panicinae</taxon>
        <taxon>Panicum</taxon>
        <taxon>Panicum sect. Panicum</taxon>
    </lineage>
</organism>
<feature type="region of interest" description="Disordered" evidence="1">
    <location>
        <begin position="33"/>
        <end position="57"/>
    </location>
</feature>
<dbReference type="Gramene" id="PUZ40444">
    <property type="protein sequence ID" value="PUZ40444"/>
    <property type="gene ID" value="GQ55_9G424800"/>
</dbReference>
<keyword evidence="3" id="KW-1185">Reference proteome</keyword>
<accession>A0A2T7CAT7</accession>